<evidence type="ECO:0000256" key="6">
    <source>
        <dbReference type="SAM" id="Coils"/>
    </source>
</evidence>
<dbReference type="InterPro" id="IPR013656">
    <property type="entry name" value="PAS_4"/>
</dbReference>
<dbReference type="Pfam" id="PF08448">
    <property type="entry name" value="PAS_4"/>
    <property type="match status" value="1"/>
</dbReference>
<keyword evidence="6" id="KW-0175">Coiled coil</keyword>
<evidence type="ECO:0000256" key="2">
    <source>
        <dbReference type="ARBA" id="ARBA00012438"/>
    </source>
</evidence>
<dbReference type="InterPro" id="IPR003594">
    <property type="entry name" value="HATPase_dom"/>
</dbReference>
<dbReference type="EC" id="2.7.13.3" evidence="2"/>
<dbReference type="InterPro" id="IPR005467">
    <property type="entry name" value="His_kinase_dom"/>
</dbReference>
<dbReference type="PROSITE" id="PS50113">
    <property type="entry name" value="PAC"/>
    <property type="match status" value="1"/>
</dbReference>
<dbReference type="InterPro" id="IPR000700">
    <property type="entry name" value="PAS-assoc_C"/>
</dbReference>
<dbReference type="InterPro" id="IPR013655">
    <property type="entry name" value="PAS_fold_3"/>
</dbReference>
<dbReference type="Pfam" id="PF08447">
    <property type="entry name" value="PAS_3"/>
    <property type="match status" value="2"/>
</dbReference>
<keyword evidence="5" id="KW-0418">Kinase</keyword>
<dbReference type="InterPro" id="IPR036097">
    <property type="entry name" value="HisK_dim/P_sf"/>
</dbReference>
<dbReference type="NCBIfam" id="TIGR00229">
    <property type="entry name" value="sensory_box"/>
    <property type="match status" value="3"/>
</dbReference>
<dbReference type="Gene3D" id="3.30.565.10">
    <property type="entry name" value="Histidine kinase-like ATPase, C-terminal domain"/>
    <property type="match status" value="1"/>
</dbReference>
<dbReference type="InterPro" id="IPR052162">
    <property type="entry name" value="Sensor_kinase/Photoreceptor"/>
</dbReference>
<accession>A0A1S2VL77</accession>
<dbReference type="OrthoDB" id="9766459at2"/>
<keyword evidence="11" id="KW-1185">Reference proteome</keyword>
<organism evidence="10 11">
    <name type="scientific">Arsenicibacter rosenii</name>
    <dbReference type="NCBI Taxonomy" id="1750698"/>
    <lineage>
        <taxon>Bacteria</taxon>
        <taxon>Pseudomonadati</taxon>
        <taxon>Bacteroidota</taxon>
        <taxon>Cytophagia</taxon>
        <taxon>Cytophagales</taxon>
        <taxon>Spirosomataceae</taxon>
        <taxon>Arsenicibacter</taxon>
    </lineage>
</organism>
<keyword evidence="3" id="KW-0597">Phosphoprotein</keyword>
<keyword evidence="4" id="KW-0808">Transferase</keyword>
<dbReference type="SUPFAM" id="SSF55785">
    <property type="entry name" value="PYP-like sensor domain (PAS domain)"/>
    <property type="match status" value="4"/>
</dbReference>
<feature type="domain" description="PAS" evidence="8">
    <location>
        <begin position="10"/>
        <end position="81"/>
    </location>
</feature>
<dbReference type="CDD" id="cd00130">
    <property type="entry name" value="PAS"/>
    <property type="match status" value="2"/>
</dbReference>
<dbReference type="AlphaFoldDB" id="A0A1S2VL77"/>
<dbReference type="RefSeq" id="WP_071503193.1">
    <property type="nucleotide sequence ID" value="NZ_MORL01000004.1"/>
</dbReference>
<reference evidence="10 11" key="1">
    <citation type="submission" date="2016-10" db="EMBL/GenBank/DDBJ databases">
        <title>Arsenicibacter rosenii gen. nov., sp. nov., an efficient arsenic-methylating bacterium isolated from an arsenic-contaminated paddy soil.</title>
        <authorList>
            <person name="Huang K."/>
        </authorList>
    </citation>
    <scope>NUCLEOTIDE SEQUENCE [LARGE SCALE GENOMIC DNA]</scope>
    <source>
        <strain evidence="10 11">SM-1</strain>
    </source>
</reference>
<dbReference type="SMART" id="SM00387">
    <property type="entry name" value="HATPase_c"/>
    <property type="match status" value="1"/>
</dbReference>
<evidence type="ECO:0000256" key="1">
    <source>
        <dbReference type="ARBA" id="ARBA00000085"/>
    </source>
</evidence>
<proteinExistence type="predicted"/>
<comment type="catalytic activity">
    <reaction evidence="1">
        <text>ATP + protein L-histidine = ADP + protein N-phospho-L-histidine.</text>
        <dbReference type="EC" id="2.7.13.3"/>
    </reaction>
</comment>
<dbReference type="Gene3D" id="1.10.287.130">
    <property type="match status" value="1"/>
</dbReference>
<dbReference type="SUPFAM" id="SSF47384">
    <property type="entry name" value="Homodimeric domain of signal transducing histidine kinase"/>
    <property type="match status" value="1"/>
</dbReference>
<evidence type="ECO:0000259" key="8">
    <source>
        <dbReference type="PROSITE" id="PS50112"/>
    </source>
</evidence>
<dbReference type="Pfam" id="PF02518">
    <property type="entry name" value="HATPase_c"/>
    <property type="match status" value="1"/>
</dbReference>
<dbReference type="SMART" id="SM00091">
    <property type="entry name" value="PAS"/>
    <property type="match status" value="4"/>
</dbReference>
<evidence type="ECO:0000313" key="11">
    <source>
        <dbReference type="Proteomes" id="UP000181790"/>
    </source>
</evidence>
<evidence type="ECO:0000313" key="10">
    <source>
        <dbReference type="EMBL" id="OIN59512.1"/>
    </source>
</evidence>
<dbReference type="InterPro" id="IPR035965">
    <property type="entry name" value="PAS-like_dom_sf"/>
</dbReference>
<dbReference type="PROSITE" id="PS50112">
    <property type="entry name" value="PAS"/>
    <property type="match status" value="2"/>
</dbReference>
<dbReference type="SMART" id="SM00388">
    <property type="entry name" value="HisKA"/>
    <property type="match status" value="1"/>
</dbReference>
<dbReference type="InterPro" id="IPR004358">
    <property type="entry name" value="Sig_transdc_His_kin-like_C"/>
</dbReference>
<feature type="domain" description="Histidine kinase" evidence="7">
    <location>
        <begin position="557"/>
        <end position="783"/>
    </location>
</feature>
<dbReference type="PANTHER" id="PTHR43304:SF1">
    <property type="entry name" value="PAC DOMAIN-CONTAINING PROTEIN"/>
    <property type="match status" value="1"/>
</dbReference>
<name>A0A1S2VL77_9BACT</name>
<feature type="domain" description="PAC" evidence="9">
    <location>
        <begin position="475"/>
        <end position="528"/>
    </location>
</feature>
<dbReference type="PANTHER" id="PTHR43304">
    <property type="entry name" value="PHYTOCHROME-LIKE PROTEIN CPH1"/>
    <property type="match status" value="1"/>
</dbReference>
<dbReference type="CDD" id="cd00082">
    <property type="entry name" value="HisKA"/>
    <property type="match status" value="1"/>
</dbReference>
<dbReference type="InterPro" id="IPR000014">
    <property type="entry name" value="PAS"/>
</dbReference>
<evidence type="ECO:0000256" key="4">
    <source>
        <dbReference type="ARBA" id="ARBA00022679"/>
    </source>
</evidence>
<dbReference type="InterPro" id="IPR036890">
    <property type="entry name" value="HATPase_C_sf"/>
</dbReference>
<dbReference type="Gene3D" id="3.30.450.20">
    <property type="entry name" value="PAS domain"/>
    <property type="match status" value="4"/>
</dbReference>
<evidence type="ECO:0000256" key="5">
    <source>
        <dbReference type="ARBA" id="ARBA00022777"/>
    </source>
</evidence>
<gene>
    <name evidence="10" type="ORF">BLX24_09295</name>
</gene>
<dbReference type="InterPro" id="IPR003661">
    <property type="entry name" value="HisK_dim/P_dom"/>
</dbReference>
<comment type="caution">
    <text evidence="10">The sequence shown here is derived from an EMBL/GenBank/DDBJ whole genome shotgun (WGS) entry which is preliminary data.</text>
</comment>
<dbReference type="PROSITE" id="PS50109">
    <property type="entry name" value="HIS_KIN"/>
    <property type="match status" value="1"/>
</dbReference>
<evidence type="ECO:0000259" key="7">
    <source>
        <dbReference type="PROSITE" id="PS50109"/>
    </source>
</evidence>
<feature type="coiled-coil region" evidence="6">
    <location>
        <begin position="519"/>
        <end position="550"/>
    </location>
</feature>
<dbReference type="Pfam" id="PF00512">
    <property type="entry name" value="HisKA"/>
    <property type="match status" value="1"/>
</dbReference>
<dbReference type="SUPFAM" id="SSF55874">
    <property type="entry name" value="ATPase domain of HSP90 chaperone/DNA topoisomerase II/histidine kinase"/>
    <property type="match status" value="1"/>
</dbReference>
<feature type="domain" description="PAS" evidence="8">
    <location>
        <begin position="400"/>
        <end position="470"/>
    </location>
</feature>
<evidence type="ECO:0000256" key="3">
    <source>
        <dbReference type="ARBA" id="ARBA00022553"/>
    </source>
</evidence>
<dbReference type="PRINTS" id="PR00344">
    <property type="entry name" value="BCTRLSENSOR"/>
</dbReference>
<evidence type="ECO:0000259" key="9">
    <source>
        <dbReference type="PROSITE" id="PS50113"/>
    </source>
</evidence>
<dbReference type="Proteomes" id="UP000181790">
    <property type="component" value="Unassembled WGS sequence"/>
</dbReference>
<dbReference type="GO" id="GO:0000155">
    <property type="term" value="F:phosphorelay sensor kinase activity"/>
    <property type="evidence" value="ECO:0007669"/>
    <property type="project" value="InterPro"/>
</dbReference>
<protein>
    <recommendedName>
        <fullName evidence="2">histidine kinase</fullName>
        <ecNumber evidence="2">2.7.13.3</ecNumber>
    </recommendedName>
</protein>
<sequence length="784" mass="89031">MAQAGYETDNEERMRFALESAQMGIWDLDPVNEIIHWDERCQQLYGFSQHTIITYREVLKHIHPADQQTVDSAVKRALDPNSDGRYYCVFRTIGAEDHKLRWLRCQGKVYFDDQHVAYRFAGTAIDVTDEINTKHQLAESETRFSKMIEQAPVAVGVLRGENLIIESANAMLLTVWGKTSAVLGLPLLAGLPELVGQPFPDILADVYQTGVPYTGFNAKVFLFRNNTLEEAWFNFVYAPLNEINQANRGIMVVAYEVTSQVLSQKELVESELRFKTLIDEAPIATAVYQGKDMVIQLANEAMLKVWGKEPDVIGKKLAEALPELEGQPFHELLATVYETGVPYQAEEDRADLVVDGKLQSYYFNFTYKPLRNSQGDIYAILNMAVDVTNLVHNRRKVRQAEEQLRTAIEAAQLGTWRINIQERQAFFSERLRQWFGFEQTSIDPKEGVIAIHPKDRPRFIEKAKKTLESGTNGYYEDEYTIVHLITRQERVVRSVGRVFFNDDGIPHLIIGTVQDITAQKLAEQELERLVQQRTEQLRKLNVNLQQSNQELERFAYIASHDLQEPLRKIQSFSSLLQAEFSDKLGHSATGLLDRIEASANRMSLLIKDILNFSRINQQEQPMQRVDLNRVIRDVMNDLELLLSEKNGHISFENLCTIDAVPLQIYQLFYNLISNSLKFSQAGLPPLITISSTIMPHLPDGAETGMGSDYCEILVTDNGIGFNPKYAQQIFGLFQRLHSKNQYEGTGIGLALCQRIVANHAGQISAVSEEGKGAIFRIILPCRHA</sequence>
<dbReference type="EMBL" id="MORL01000004">
    <property type="protein sequence ID" value="OIN59512.1"/>
    <property type="molecule type" value="Genomic_DNA"/>
</dbReference>